<dbReference type="OrthoDB" id="334367at2"/>
<sequence length="124" mass="13900">MKLLLDQGLPRSTAILLRELGIDTIHIGEIGLSEAEDTEIIKMAREEGRVVVTLDADFHTLLALDEATFPSVIRIRIERLRAPALTELLLKVIDECEEELQQGAAVTIEPSRIRIRRLPLLPDV</sequence>
<dbReference type="Proteomes" id="UP000268857">
    <property type="component" value="Unassembled WGS sequence"/>
</dbReference>
<dbReference type="AlphaFoldDB" id="A0A433NQW2"/>
<dbReference type="STRING" id="211165.GCA_000317285_04952"/>
<dbReference type="EMBL" id="RSCJ01000001">
    <property type="protein sequence ID" value="RUR86601.1"/>
    <property type="molecule type" value="Genomic_DNA"/>
</dbReference>
<reference evidence="2 3" key="1">
    <citation type="journal article" date="2019" name="Genome Biol. Evol.">
        <title>Day and night: Metabolic profiles and evolutionary relationships of six axenic non-marine cyanobacteria.</title>
        <authorList>
            <person name="Will S.E."/>
            <person name="Henke P."/>
            <person name="Boedeker C."/>
            <person name="Huang S."/>
            <person name="Brinkmann H."/>
            <person name="Rohde M."/>
            <person name="Jarek M."/>
            <person name="Friedl T."/>
            <person name="Seufert S."/>
            <person name="Schumacher M."/>
            <person name="Overmann J."/>
            <person name="Neumann-Schaal M."/>
            <person name="Petersen J."/>
        </authorList>
    </citation>
    <scope>NUCLEOTIDE SEQUENCE [LARGE SCALE GENOMIC DNA]</scope>
    <source>
        <strain evidence="2 3">PCC 6912</strain>
    </source>
</reference>
<comment type="caution">
    <text evidence="2">The sequence shown here is derived from an EMBL/GenBank/DDBJ whole genome shotgun (WGS) entry which is preliminary data.</text>
</comment>
<gene>
    <name evidence="2" type="ORF">PCC6912_00440</name>
</gene>
<name>A0A433NQW2_CHLFR</name>
<evidence type="ECO:0000313" key="3">
    <source>
        <dbReference type="Proteomes" id="UP000268857"/>
    </source>
</evidence>
<organism evidence="2 3">
    <name type="scientific">Chlorogloeopsis fritschii PCC 6912</name>
    <dbReference type="NCBI Taxonomy" id="211165"/>
    <lineage>
        <taxon>Bacteria</taxon>
        <taxon>Bacillati</taxon>
        <taxon>Cyanobacteriota</taxon>
        <taxon>Cyanophyceae</taxon>
        <taxon>Nostocales</taxon>
        <taxon>Chlorogloeopsidaceae</taxon>
        <taxon>Chlorogloeopsis</taxon>
    </lineage>
</organism>
<evidence type="ECO:0000259" key="1">
    <source>
        <dbReference type="Pfam" id="PF18480"/>
    </source>
</evidence>
<dbReference type="Pfam" id="PF18480">
    <property type="entry name" value="DUF5615"/>
    <property type="match status" value="1"/>
</dbReference>
<accession>A0A433NQW2</accession>
<dbReference type="RefSeq" id="WP_016874486.1">
    <property type="nucleotide sequence ID" value="NZ_AJLN01000116.1"/>
</dbReference>
<keyword evidence="3" id="KW-1185">Reference proteome</keyword>
<feature type="domain" description="DUF5615" evidence="1">
    <location>
        <begin position="1"/>
        <end position="110"/>
    </location>
</feature>
<evidence type="ECO:0000313" key="2">
    <source>
        <dbReference type="EMBL" id="RUR86601.1"/>
    </source>
</evidence>
<proteinExistence type="predicted"/>
<protein>
    <recommendedName>
        <fullName evidence="1">DUF5615 domain-containing protein</fullName>
    </recommendedName>
</protein>
<dbReference type="InterPro" id="IPR041049">
    <property type="entry name" value="DUF5615"/>
</dbReference>